<gene>
    <name evidence="2" type="ORF">VZC37_02315</name>
</gene>
<accession>A0ABU7M7Q2</accession>
<protein>
    <recommendedName>
        <fullName evidence="4">Condensation protein</fullName>
    </recommendedName>
</protein>
<evidence type="ECO:0000313" key="3">
    <source>
        <dbReference type="Proteomes" id="UP001347146"/>
    </source>
</evidence>
<reference evidence="2 3" key="1">
    <citation type="submission" date="2024-01" db="EMBL/GenBank/DDBJ databases">
        <title>Draft genome sequence of Gordonia sp. LSe1-13.</title>
        <authorList>
            <person name="Suphannarot A."/>
            <person name="Mingma R."/>
        </authorList>
    </citation>
    <scope>NUCLEOTIDE SEQUENCE [LARGE SCALE GENOMIC DNA]</scope>
    <source>
        <strain evidence="2 3">LSe1-13</strain>
    </source>
</reference>
<feature type="region of interest" description="Disordered" evidence="1">
    <location>
        <begin position="1"/>
        <end position="24"/>
    </location>
</feature>
<dbReference type="RefSeq" id="WP_330430801.1">
    <property type="nucleotide sequence ID" value="NZ_JAZDUF010000001.1"/>
</dbReference>
<comment type="caution">
    <text evidence="2">The sequence shown here is derived from an EMBL/GenBank/DDBJ whole genome shotgun (WGS) entry which is preliminary data.</text>
</comment>
<keyword evidence="3" id="KW-1185">Reference proteome</keyword>
<sequence length="477" mass="51668">MSEVAAAPGTGTPTTRAMSRAEAPEVPARLADEDATYWFLHRGLGWTVVLQLVWVFDGPVQTATLTAMNRALSHGVLHRQLIRPGIPGARPRWNTAALNPELSIDDRTISADRIDAWAADEMATVDLDPEAGRCWRMRVVRCDSGDTAISLCALHLVADGRTMVRAAADAMARAGTVDPDVPRREAHDVAPRSRRRRRVDDVIDAAGQVGRAAAGIVRAINATRQQDDPSVPGVADRPVRAPMAQRAPHARWARATAAVPAVDWDRISAECGGTANSLYIAVVTGLLRSSGYARLGETVKVGVPVDIRAGVDDTRANATAGVSIMLTDDPLPGGDLGPIRRAGKMAYQRLSDGRRPAMAHLYSLVWLLPASWVTKVVTAGSGMPDAVVSNLGDLPPEMLELDGCRARRSQFRGMAQGVDAAMPHRFGDGVQSWLVRTPDRVTFSVFGCDEERFDSDERLRDLLEEELSAWSLPYEVW</sequence>
<feature type="compositionally biased region" description="Low complexity" evidence="1">
    <location>
        <begin position="1"/>
        <end position="17"/>
    </location>
</feature>
<name>A0ABU7M7Q2_9ACTN</name>
<dbReference type="SUPFAM" id="SSF52777">
    <property type="entry name" value="CoA-dependent acyltransferases"/>
    <property type="match status" value="1"/>
</dbReference>
<dbReference type="EMBL" id="JAZDUF010000001">
    <property type="protein sequence ID" value="MEE3849149.1"/>
    <property type="molecule type" value="Genomic_DNA"/>
</dbReference>
<dbReference type="InterPro" id="IPR023213">
    <property type="entry name" value="CAT-like_dom_sf"/>
</dbReference>
<dbReference type="Proteomes" id="UP001347146">
    <property type="component" value="Unassembled WGS sequence"/>
</dbReference>
<organism evidence="2 3">
    <name type="scientific">Gordonia sesuvii</name>
    <dbReference type="NCBI Taxonomy" id="3116777"/>
    <lineage>
        <taxon>Bacteria</taxon>
        <taxon>Bacillati</taxon>
        <taxon>Actinomycetota</taxon>
        <taxon>Actinomycetes</taxon>
        <taxon>Mycobacteriales</taxon>
        <taxon>Gordoniaceae</taxon>
        <taxon>Gordonia</taxon>
    </lineage>
</organism>
<evidence type="ECO:0000313" key="2">
    <source>
        <dbReference type="EMBL" id="MEE3849149.1"/>
    </source>
</evidence>
<evidence type="ECO:0000256" key="1">
    <source>
        <dbReference type="SAM" id="MobiDB-lite"/>
    </source>
</evidence>
<proteinExistence type="predicted"/>
<evidence type="ECO:0008006" key="4">
    <source>
        <dbReference type="Google" id="ProtNLM"/>
    </source>
</evidence>
<dbReference type="Gene3D" id="3.30.559.10">
    <property type="entry name" value="Chloramphenicol acetyltransferase-like domain"/>
    <property type="match status" value="1"/>
</dbReference>